<dbReference type="InterPro" id="IPR024072">
    <property type="entry name" value="DHFR-like_dom_sf"/>
</dbReference>
<dbReference type="GO" id="GO:0004146">
    <property type="term" value="F:dihydrofolate reductase activity"/>
    <property type="evidence" value="ECO:0007669"/>
    <property type="project" value="UniProtKB-EC"/>
</dbReference>
<dbReference type="GO" id="GO:0050661">
    <property type="term" value="F:NADP binding"/>
    <property type="evidence" value="ECO:0007669"/>
    <property type="project" value="InterPro"/>
</dbReference>
<dbReference type="GO" id="GO:0046452">
    <property type="term" value="P:dihydrofolate metabolic process"/>
    <property type="evidence" value="ECO:0007669"/>
    <property type="project" value="TreeGrafter"/>
</dbReference>
<dbReference type="EC" id="1.5.1.3" evidence="2"/>
<dbReference type="AlphaFoldDB" id="A0A3B0WR81"/>
<accession>A0A3B0WR81</accession>
<keyword evidence="5 7" id="KW-0560">Oxidoreductase</keyword>
<keyword evidence="3" id="KW-0554">One-carbon metabolism</keyword>
<dbReference type="GO" id="GO:0046654">
    <property type="term" value="P:tetrahydrofolate biosynthetic process"/>
    <property type="evidence" value="ECO:0007669"/>
    <property type="project" value="InterPro"/>
</dbReference>
<dbReference type="PANTHER" id="PTHR48069:SF3">
    <property type="entry name" value="DIHYDROFOLATE REDUCTASE"/>
    <property type="match status" value="1"/>
</dbReference>
<evidence type="ECO:0000259" key="6">
    <source>
        <dbReference type="PROSITE" id="PS51330"/>
    </source>
</evidence>
<dbReference type="PIRSF" id="PIRSF000194">
    <property type="entry name" value="DHFR"/>
    <property type="match status" value="1"/>
</dbReference>
<gene>
    <name evidence="7" type="ORF">MNBD_GAMMA04-289</name>
</gene>
<dbReference type="SUPFAM" id="SSF53597">
    <property type="entry name" value="Dihydrofolate reductase-like"/>
    <property type="match status" value="1"/>
</dbReference>
<evidence type="ECO:0000256" key="1">
    <source>
        <dbReference type="ARBA" id="ARBA00004903"/>
    </source>
</evidence>
<name>A0A3B0WR81_9ZZZZ</name>
<evidence type="ECO:0000256" key="5">
    <source>
        <dbReference type="ARBA" id="ARBA00023002"/>
    </source>
</evidence>
<dbReference type="FunFam" id="3.40.430.10:FF:000001">
    <property type="entry name" value="Dihydrofolate reductase"/>
    <property type="match status" value="1"/>
</dbReference>
<dbReference type="GO" id="GO:0046655">
    <property type="term" value="P:folic acid metabolic process"/>
    <property type="evidence" value="ECO:0007669"/>
    <property type="project" value="TreeGrafter"/>
</dbReference>
<dbReference type="EMBL" id="UOFB01000127">
    <property type="protein sequence ID" value="VAW46244.1"/>
    <property type="molecule type" value="Genomic_DNA"/>
</dbReference>
<protein>
    <recommendedName>
        <fullName evidence="2">dihydrofolate reductase</fullName>
        <ecNumber evidence="2">1.5.1.3</ecNumber>
    </recommendedName>
</protein>
<dbReference type="InterPro" id="IPR001796">
    <property type="entry name" value="DHFR_dom"/>
</dbReference>
<evidence type="ECO:0000256" key="2">
    <source>
        <dbReference type="ARBA" id="ARBA00012856"/>
    </source>
</evidence>
<feature type="domain" description="DHFR" evidence="6">
    <location>
        <begin position="2"/>
        <end position="161"/>
    </location>
</feature>
<evidence type="ECO:0000256" key="3">
    <source>
        <dbReference type="ARBA" id="ARBA00022563"/>
    </source>
</evidence>
<dbReference type="GO" id="GO:0005829">
    <property type="term" value="C:cytosol"/>
    <property type="evidence" value="ECO:0007669"/>
    <property type="project" value="TreeGrafter"/>
</dbReference>
<sequence length="172" mass="19806">MNIAMIAAMAHDRVIGLNGDMPWHLPDDLKFFKANTTGKPVIMGRKTFESIGSRPLPNRPNIVISRNADLVIPNVEVFQSIEQALENYASEPEVIIMGGGELYHQMLPRADRLYLTLIDAHITGDTFFPDWTAYEWKERARQHHPKDERHAYAFEFVTLERYETLVKPDNLK</sequence>
<evidence type="ECO:0000313" key="7">
    <source>
        <dbReference type="EMBL" id="VAW46244.1"/>
    </source>
</evidence>
<dbReference type="GO" id="GO:0006730">
    <property type="term" value="P:one-carbon metabolic process"/>
    <property type="evidence" value="ECO:0007669"/>
    <property type="project" value="UniProtKB-KW"/>
</dbReference>
<dbReference type="NCBIfam" id="NF008037">
    <property type="entry name" value="PRK10769.1"/>
    <property type="match status" value="1"/>
</dbReference>
<dbReference type="InterPro" id="IPR017925">
    <property type="entry name" value="DHFR_CS"/>
</dbReference>
<reference evidence="7" key="1">
    <citation type="submission" date="2018-06" db="EMBL/GenBank/DDBJ databases">
        <authorList>
            <person name="Zhirakovskaya E."/>
        </authorList>
    </citation>
    <scope>NUCLEOTIDE SEQUENCE</scope>
</reference>
<dbReference type="Pfam" id="PF00186">
    <property type="entry name" value="DHFR_1"/>
    <property type="match status" value="1"/>
</dbReference>
<dbReference type="PRINTS" id="PR00070">
    <property type="entry name" value="DHFR"/>
</dbReference>
<proteinExistence type="predicted"/>
<dbReference type="CDD" id="cd00209">
    <property type="entry name" value="DHFR"/>
    <property type="match status" value="1"/>
</dbReference>
<comment type="pathway">
    <text evidence="1">Cofactor biosynthesis; tetrahydrofolate biosynthesis; 5,6,7,8-tetrahydrofolate from 7,8-dihydrofolate: step 1/1.</text>
</comment>
<dbReference type="PROSITE" id="PS51330">
    <property type="entry name" value="DHFR_2"/>
    <property type="match status" value="1"/>
</dbReference>
<dbReference type="InterPro" id="IPR012259">
    <property type="entry name" value="DHFR"/>
</dbReference>
<dbReference type="PANTHER" id="PTHR48069">
    <property type="entry name" value="DIHYDROFOLATE REDUCTASE"/>
    <property type="match status" value="1"/>
</dbReference>
<evidence type="ECO:0000256" key="4">
    <source>
        <dbReference type="ARBA" id="ARBA00022857"/>
    </source>
</evidence>
<dbReference type="Gene3D" id="3.40.430.10">
    <property type="entry name" value="Dihydrofolate Reductase, subunit A"/>
    <property type="match status" value="1"/>
</dbReference>
<dbReference type="GO" id="GO:0043168">
    <property type="term" value="F:anion binding"/>
    <property type="evidence" value="ECO:0007669"/>
    <property type="project" value="UniProtKB-ARBA"/>
</dbReference>
<dbReference type="PROSITE" id="PS00075">
    <property type="entry name" value="DHFR_1"/>
    <property type="match status" value="1"/>
</dbReference>
<keyword evidence="4" id="KW-0521">NADP</keyword>
<organism evidence="7">
    <name type="scientific">hydrothermal vent metagenome</name>
    <dbReference type="NCBI Taxonomy" id="652676"/>
    <lineage>
        <taxon>unclassified sequences</taxon>
        <taxon>metagenomes</taxon>
        <taxon>ecological metagenomes</taxon>
    </lineage>
</organism>